<reference evidence="2" key="1">
    <citation type="submission" date="2020-06" db="EMBL/GenBank/DDBJ databases">
        <title>WGS assembly of Ceratodon purpureus strain R40.</title>
        <authorList>
            <person name="Carey S.B."/>
            <person name="Jenkins J."/>
            <person name="Shu S."/>
            <person name="Lovell J.T."/>
            <person name="Sreedasyam A."/>
            <person name="Maumus F."/>
            <person name="Tiley G.P."/>
            <person name="Fernandez-Pozo N."/>
            <person name="Barry K."/>
            <person name="Chen C."/>
            <person name="Wang M."/>
            <person name="Lipzen A."/>
            <person name="Daum C."/>
            <person name="Saski C.A."/>
            <person name="Payton A.C."/>
            <person name="Mcbreen J.C."/>
            <person name="Conrad R.E."/>
            <person name="Kollar L.M."/>
            <person name="Olsson S."/>
            <person name="Huttunen S."/>
            <person name="Landis J.B."/>
            <person name="Wickett N.J."/>
            <person name="Johnson M.G."/>
            <person name="Rensing S.A."/>
            <person name="Grimwood J."/>
            <person name="Schmutz J."/>
            <person name="Mcdaniel S.F."/>
        </authorList>
    </citation>
    <scope>NUCLEOTIDE SEQUENCE</scope>
    <source>
        <strain evidence="2">R40</strain>
    </source>
</reference>
<gene>
    <name evidence="2" type="ORF">KC19_VG279400</name>
</gene>
<dbReference type="EMBL" id="CM026426">
    <property type="protein sequence ID" value="KAG0574644.1"/>
    <property type="molecule type" value="Genomic_DNA"/>
</dbReference>
<accession>A0A8T0HUJ0</accession>
<dbReference type="AlphaFoldDB" id="A0A8T0HUJ0"/>
<sequence>MERVFDPTTAITFSVWLLLLLFNNKDAAALPELIASDTVEEDPFVAIVENLDDHFNDAHNQMRATLHHFRLCLSYNFLDEDVGY</sequence>
<evidence type="ECO:0000313" key="2">
    <source>
        <dbReference type="EMBL" id="KAG0574644.1"/>
    </source>
</evidence>
<evidence type="ECO:0000313" key="3">
    <source>
        <dbReference type="Proteomes" id="UP000822688"/>
    </source>
</evidence>
<organism evidence="2 3">
    <name type="scientific">Ceratodon purpureus</name>
    <name type="common">Fire moss</name>
    <name type="synonym">Dicranum purpureum</name>
    <dbReference type="NCBI Taxonomy" id="3225"/>
    <lineage>
        <taxon>Eukaryota</taxon>
        <taxon>Viridiplantae</taxon>
        <taxon>Streptophyta</taxon>
        <taxon>Embryophyta</taxon>
        <taxon>Bryophyta</taxon>
        <taxon>Bryophytina</taxon>
        <taxon>Bryopsida</taxon>
        <taxon>Dicranidae</taxon>
        <taxon>Pseudoditrichales</taxon>
        <taxon>Ditrichaceae</taxon>
        <taxon>Ceratodon</taxon>
    </lineage>
</organism>
<protein>
    <submittedName>
        <fullName evidence="2">Uncharacterized protein</fullName>
    </submittedName>
</protein>
<comment type="caution">
    <text evidence="2">The sequence shown here is derived from an EMBL/GenBank/DDBJ whole genome shotgun (WGS) entry which is preliminary data.</text>
</comment>
<proteinExistence type="predicted"/>
<keyword evidence="3" id="KW-1185">Reference proteome</keyword>
<keyword evidence="1" id="KW-0732">Signal</keyword>
<feature type="signal peptide" evidence="1">
    <location>
        <begin position="1"/>
        <end position="29"/>
    </location>
</feature>
<name>A0A8T0HUJ0_CERPU</name>
<evidence type="ECO:0000256" key="1">
    <source>
        <dbReference type="SAM" id="SignalP"/>
    </source>
</evidence>
<feature type="chain" id="PRO_5035923348" evidence="1">
    <location>
        <begin position="30"/>
        <end position="84"/>
    </location>
</feature>
<dbReference type="Proteomes" id="UP000822688">
    <property type="component" value="Chromosome V"/>
</dbReference>